<protein>
    <submittedName>
        <fullName evidence="1">Type II toxin-antitoxin system RelE/ParE family toxin</fullName>
    </submittedName>
</protein>
<gene>
    <name evidence="1" type="ORF">H9625_07215</name>
</gene>
<evidence type="ECO:0000313" key="2">
    <source>
        <dbReference type="Proteomes" id="UP000620874"/>
    </source>
</evidence>
<sequence>MKPKILPLPTFMRETKRLLKRYRSLWKDLEGLQEELLANPTLGTDLGRGLRKVRMRISSKGKGKSGGARVITFTVIASVDETTINLLYIYDKSERENISPKEIDMLLIANGFIAQP</sequence>
<accession>A0ABR8Y7Q1</accession>
<keyword evidence="2" id="KW-1185">Reference proteome</keyword>
<name>A0ABR8Y7Q1_9BACT</name>
<dbReference type="PIRSF" id="PIRSF039032">
    <property type="entry name" value="HigB-2"/>
    <property type="match status" value="1"/>
</dbReference>
<evidence type="ECO:0000313" key="1">
    <source>
        <dbReference type="EMBL" id="MBD8040235.1"/>
    </source>
</evidence>
<dbReference type="RefSeq" id="WP_191763663.1">
    <property type="nucleotide sequence ID" value="NZ_JACSPP010000016.1"/>
</dbReference>
<dbReference type="Pfam" id="PF06296">
    <property type="entry name" value="RelE"/>
    <property type="match status" value="1"/>
</dbReference>
<dbReference type="EMBL" id="JACSPP010000016">
    <property type="protein sequence ID" value="MBD8040235.1"/>
    <property type="molecule type" value="Genomic_DNA"/>
</dbReference>
<reference evidence="1 2" key="1">
    <citation type="submission" date="2020-08" db="EMBL/GenBank/DDBJ databases">
        <title>A Genomic Blueprint of the Chicken Gut Microbiome.</title>
        <authorList>
            <person name="Gilroy R."/>
            <person name="Ravi A."/>
            <person name="Getino M."/>
            <person name="Pursley I."/>
            <person name="Horton D.L."/>
            <person name="Alikhan N.-F."/>
            <person name="Baker D."/>
            <person name="Gharbi K."/>
            <person name="Hall N."/>
            <person name="Watson M."/>
            <person name="Adriaenssens E.M."/>
            <person name="Foster-Nyarko E."/>
            <person name="Jarju S."/>
            <person name="Secka A."/>
            <person name="Antonio M."/>
            <person name="Oren A."/>
            <person name="Chaudhuri R."/>
            <person name="La Ragione R.M."/>
            <person name="Hildebrand F."/>
            <person name="Pallen M.J."/>
        </authorList>
    </citation>
    <scope>NUCLEOTIDE SEQUENCE [LARGE SCALE GENOMIC DNA]</scope>
    <source>
        <strain evidence="1 2">Sa1CVN1</strain>
    </source>
</reference>
<dbReference type="Proteomes" id="UP000620874">
    <property type="component" value="Unassembled WGS sequence"/>
</dbReference>
<organism evidence="1 2">
    <name type="scientific">Phocaeicola intestinalis</name>
    <dbReference type="NCBI Taxonomy" id="2762212"/>
    <lineage>
        <taxon>Bacteria</taxon>
        <taxon>Pseudomonadati</taxon>
        <taxon>Bacteroidota</taxon>
        <taxon>Bacteroidia</taxon>
        <taxon>Bacteroidales</taxon>
        <taxon>Bacteroidaceae</taxon>
        <taxon>Phocaeicola</taxon>
    </lineage>
</organism>
<dbReference type="InterPro" id="IPR009387">
    <property type="entry name" value="HigB-2"/>
</dbReference>
<comment type="caution">
    <text evidence="1">The sequence shown here is derived from an EMBL/GenBank/DDBJ whole genome shotgun (WGS) entry which is preliminary data.</text>
</comment>
<proteinExistence type="predicted"/>